<dbReference type="Gene3D" id="3.20.20.450">
    <property type="entry name" value="EAL domain"/>
    <property type="match status" value="1"/>
</dbReference>
<dbReference type="SUPFAM" id="SSF55073">
    <property type="entry name" value="Nucleotide cyclase"/>
    <property type="match status" value="1"/>
</dbReference>
<dbReference type="SUPFAM" id="SSF55785">
    <property type="entry name" value="PYP-like sensor domain (PAS domain)"/>
    <property type="match status" value="1"/>
</dbReference>
<dbReference type="RefSeq" id="WP_161314936.1">
    <property type="nucleotide sequence ID" value="NZ_WTUW01000002.1"/>
</dbReference>
<dbReference type="Gene3D" id="3.30.70.270">
    <property type="match status" value="1"/>
</dbReference>
<dbReference type="PANTHER" id="PTHR33121:SF70">
    <property type="entry name" value="SIGNALING PROTEIN YKOW"/>
    <property type="match status" value="1"/>
</dbReference>
<dbReference type="InterPro" id="IPR043128">
    <property type="entry name" value="Rev_trsase/Diguanyl_cyclase"/>
</dbReference>
<name>A0A6L8W785_9PROT</name>
<organism evidence="2 3">
    <name type="scientific">Sneathiella litorea</name>
    <dbReference type="NCBI Taxonomy" id="2606216"/>
    <lineage>
        <taxon>Bacteria</taxon>
        <taxon>Pseudomonadati</taxon>
        <taxon>Pseudomonadota</taxon>
        <taxon>Alphaproteobacteria</taxon>
        <taxon>Sneathiellales</taxon>
        <taxon>Sneathiellaceae</taxon>
        <taxon>Sneathiella</taxon>
    </lineage>
</organism>
<evidence type="ECO:0000259" key="1">
    <source>
        <dbReference type="PROSITE" id="PS50883"/>
    </source>
</evidence>
<evidence type="ECO:0000313" key="2">
    <source>
        <dbReference type="EMBL" id="MZR30344.1"/>
    </source>
</evidence>
<proteinExistence type="predicted"/>
<dbReference type="PROSITE" id="PS50883">
    <property type="entry name" value="EAL"/>
    <property type="match status" value="1"/>
</dbReference>
<dbReference type="SMART" id="SM00052">
    <property type="entry name" value="EAL"/>
    <property type="match status" value="1"/>
</dbReference>
<dbReference type="Pfam" id="PF00990">
    <property type="entry name" value="GGDEF"/>
    <property type="match status" value="1"/>
</dbReference>
<protein>
    <submittedName>
        <fullName evidence="2">EAL domain-containing protein</fullName>
    </submittedName>
</protein>
<dbReference type="AlphaFoldDB" id="A0A6L8W785"/>
<keyword evidence="3" id="KW-1185">Reference proteome</keyword>
<gene>
    <name evidence="2" type="ORF">GQE98_06805</name>
</gene>
<comment type="caution">
    <text evidence="2">The sequence shown here is derived from an EMBL/GenBank/DDBJ whole genome shotgun (WGS) entry which is preliminary data.</text>
</comment>
<dbReference type="InterPro" id="IPR035919">
    <property type="entry name" value="EAL_sf"/>
</dbReference>
<evidence type="ECO:0000313" key="3">
    <source>
        <dbReference type="Proteomes" id="UP000476030"/>
    </source>
</evidence>
<dbReference type="Gene3D" id="3.30.450.20">
    <property type="entry name" value="PAS domain"/>
    <property type="match status" value="1"/>
</dbReference>
<dbReference type="InterPro" id="IPR029787">
    <property type="entry name" value="Nucleotide_cyclase"/>
</dbReference>
<dbReference type="InterPro" id="IPR000160">
    <property type="entry name" value="GGDEF_dom"/>
</dbReference>
<dbReference type="InterPro" id="IPR001633">
    <property type="entry name" value="EAL_dom"/>
</dbReference>
<accession>A0A6L8W785</accession>
<reference evidence="2 3" key="1">
    <citation type="submission" date="2019-12" db="EMBL/GenBank/DDBJ databases">
        <title>Snethiella sp. nov. sp. isolated from sea sand.</title>
        <authorList>
            <person name="Kim J."/>
            <person name="Jeong S.E."/>
            <person name="Jung H.S."/>
            <person name="Jeon C.O."/>
        </authorList>
    </citation>
    <scope>NUCLEOTIDE SEQUENCE [LARGE SCALE GENOMIC DNA]</scope>
    <source>
        <strain evidence="2 3">DP05</strain>
    </source>
</reference>
<feature type="domain" description="EAL" evidence="1">
    <location>
        <begin position="297"/>
        <end position="547"/>
    </location>
</feature>
<dbReference type="Proteomes" id="UP000476030">
    <property type="component" value="Unassembled WGS sequence"/>
</dbReference>
<dbReference type="SUPFAM" id="SSF141868">
    <property type="entry name" value="EAL domain-like"/>
    <property type="match status" value="1"/>
</dbReference>
<dbReference type="PANTHER" id="PTHR33121">
    <property type="entry name" value="CYCLIC DI-GMP PHOSPHODIESTERASE PDEF"/>
    <property type="match status" value="1"/>
</dbReference>
<sequence length="560" mass="61511">MAQDNKLDTLRAEKERFVAFSFAAADLLIELDGKGVVVFASGAAKGLTGVDMGDLKGLPFVDLVAQQDKGVISNILDGMKEGDRITPVVTRMDKTSVSAIVGACKLPRNHGHVFLALNISSMASTRSGSEYRDSETGLLDRKDFLKLADQQMAAAADAGQQTELTLLQLNGLKDMQERLGDDAMGNVLDKIGVLLRRYSLGGDSAGRLDDDKYGVMHSASIDGKAIEDKISELTSEMDPKGGLSIQSSTVDLLKGALSATNATQALMYVVNRFVDSDAEDFNIKSLAEGMDNRLEKTMSRMLALKSVFQNYKFKLVYQPIVKIVDKDIHHYEVLTRFKDGESPYEPVIFAEETGIIQDLDLGVAQKVKTKLLEIQKRGDVLPKLAINISGYSLDSDAFIDSLLALYSDNEEIRESIGLEITESSQIKDLDRAEKIIQTLRGTGMEVSLDDMGSGSASFQYIRALTVDYIKIDGSYVKEVLTSKRDAAILKALSRLCQDLEIGTIAEMVETKEQLHVLNVLGVNYGQGWYFGKPQPDIDTKRKTRPITKNLKRKGFATSWS</sequence>
<dbReference type="EMBL" id="WTUW01000002">
    <property type="protein sequence ID" value="MZR30344.1"/>
    <property type="molecule type" value="Genomic_DNA"/>
</dbReference>
<dbReference type="InterPro" id="IPR035965">
    <property type="entry name" value="PAS-like_dom_sf"/>
</dbReference>
<dbReference type="InterPro" id="IPR050706">
    <property type="entry name" value="Cyclic-di-GMP_PDE-like"/>
</dbReference>
<dbReference type="CDD" id="cd01948">
    <property type="entry name" value="EAL"/>
    <property type="match status" value="1"/>
</dbReference>
<dbReference type="GO" id="GO:0071111">
    <property type="term" value="F:cyclic-guanylate-specific phosphodiesterase activity"/>
    <property type="evidence" value="ECO:0007669"/>
    <property type="project" value="InterPro"/>
</dbReference>
<dbReference type="Pfam" id="PF00563">
    <property type="entry name" value="EAL"/>
    <property type="match status" value="1"/>
</dbReference>